<dbReference type="Gene3D" id="3.20.20.70">
    <property type="entry name" value="Aldolase class I"/>
    <property type="match status" value="1"/>
</dbReference>
<evidence type="ECO:0000256" key="7">
    <source>
        <dbReference type="ARBA" id="ARBA00022975"/>
    </source>
</evidence>
<evidence type="ECO:0000256" key="2">
    <source>
        <dbReference type="ARBA" id="ARBA00004725"/>
    </source>
</evidence>
<comment type="function">
    <text evidence="9">Catalyzes the conversion of dihydroorotate to orotate.</text>
</comment>
<evidence type="ECO:0000256" key="4">
    <source>
        <dbReference type="ARBA" id="ARBA00022490"/>
    </source>
</evidence>
<name>A0A429GAS1_9CREN</name>
<feature type="active site" description="Nucleophile" evidence="9">
    <location>
        <position position="128"/>
    </location>
</feature>
<keyword evidence="5 9" id="KW-0285">Flavoprotein</keyword>
<feature type="binding site" evidence="9">
    <location>
        <begin position="239"/>
        <end position="240"/>
    </location>
    <ligand>
        <name>FMN</name>
        <dbReference type="ChEBI" id="CHEBI:58210"/>
    </ligand>
</feature>
<evidence type="ECO:0000313" key="11">
    <source>
        <dbReference type="EMBL" id="RSN70911.1"/>
    </source>
</evidence>
<dbReference type="NCBIfam" id="TIGR01037">
    <property type="entry name" value="pyrD_sub1_fam"/>
    <property type="match status" value="1"/>
</dbReference>
<dbReference type="InterPro" id="IPR050074">
    <property type="entry name" value="DHO_dehydrogenase"/>
</dbReference>
<feature type="binding site" evidence="9">
    <location>
        <position position="189"/>
    </location>
    <ligand>
        <name>FMN</name>
        <dbReference type="ChEBI" id="CHEBI:58210"/>
    </ligand>
</feature>
<feature type="binding site" evidence="9">
    <location>
        <position position="125"/>
    </location>
    <ligand>
        <name>FMN</name>
        <dbReference type="ChEBI" id="CHEBI:58210"/>
    </ligand>
</feature>
<dbReference type="GO" id="GO:0006207">
    <property type="term" value="P:'de novo' pyrimidine nucleobase biosynthetic process"/>
    <property type="evidence" value="ECO:0007669"/>
    <property type="project" value="InterPro"/>
</dbReference>
<evidence type="ECO:0000256" key="5">
    <source>
        <dbReference type="ARBA" id="ARBA00022630"/>
    </source>
</evidence>
<feature type="binding site" evidence="9">
    <location>
        <begin position="68"/>
        <end position="72"/>
    </location>
    <ligand>
        <name>substrate</name>
    </ligand>
</feature>
<feature type="binding site" evidence="9">
    <location>
        <position position="20"/>
    </location>
    <ligand>
        <name>FMN</name>
        <dbReference type="ChEBI" id="CHEBI:58210"/>
    </ligand>
</feature>
<dbReference type="PANTHER" id="PTHR48109">
    <property type="entry name" value="DIHYDROOROTATE DEHYDROGENASE (QUINONE), MITOCHONDRIAL-RELATED"/>
    <property type="match status" value="1"/>
</dbReference>
<dbReference type="InterPro" id="IPR049622">
    <property type="entry name" value="Dihydroorotate_DH_I"/>
</dbReference>
<keyword evidence="6 9" id="KW-0288">FMN</keyword>
<feature type="binding site" evidence="9">
    <location>
        <begin position="190"/>
        <end position="191"/>
    </location>
    <ligand>
        <name>substrate</name>
    </ligand>
</feature>
<keyword evidence="7 9" id="KW-0665">Pyrimidine biosynthesis</keyword>
<dbReference type="PIRSF" id="PIRSF000164">
    <property type="entry name" value="DHO_oxidase"/>
    <property type="match status" value="1"/>
</dbReference>
<protein>
    <recommendedName>
        <fullName evidence="9">Dihydroorotate dehydrogenase</fullName>
        <shortName evidence="9">DHOD</shortName>
        <shortName evidence="9">DHODase</shortName>
        <shortName evidence="9">DHOdehase</shortName>
        <ecNumber evidence="9">1.3.-.-</ecNumber>
    </recommendedName>
</protein>
<evidence type="ECO:0000259" key="10">
    <source>
        <dbReference type="Pfam" id="PF01180"/>
    </source>
</evidence>
<evidence type="ECO:0000256" key="3">
    <source>
        <dbReference type="ARBA" id="ARBA00008008"/>
    </source>
</evidence>
<comment type="catalytic activity">
    <reaction evidence="9">
        <text>(S)-dihydroorotate + A = orotate + AH2</text>
        <dbReference type="Rhea" id="RHEA:18073"/>
        <dbReference type="ChEBI" id="CHEBI:13193"/>
        <dbReference type="ChEBI" id="CHEBI:17499"/>
        <dbReference type="ChEBI" id="CHEBI:30839"/>
        <dbReference type="ChEBI" id="CHEBI:30864"/>
    </reaction>
</comment>
<dbReference type="SUPFAM" id="SSF51395">
    <property type="entry name" value="FMN-linked oxidoreductases"/>
    <property type="match status" value="1"/>
</dbReference>
<comment type="cofactor">
    <cofactor evidence="9">
        <name>FMN</name>
        <dbReference type="ChEBI" id="CHEBI:58210"/>
    </cofactor>
    <text evidence="9">Binds 1 FMN per subunit.</text>
</comment>
<comment type="caution">
    <text evidence="11">The sequence shown here is derived from an EMBL/GenBank/DDBJ whole genome shotgun (WGS) entry which is preliminary data.</text>
</comment>
<proteinExistence type="inferred from homology"/>
<evidence type="ECO:0000256" key="6">
    <source>
        <dbReference type="ARBA" id="ARBA00022643"/>
    </source>
</evidence>
<feature type="binding site" evidence="9">
    <location>
        <position position="44"/>
    </location>
    <ligand>
        <name>substrate</name>
    </ligand>
</feature>
<evidence type="ECO:0000313" key="12">
    <source>
        <dbReference type="Proteomes" id="UP000278149"/>
    </source>
</evidence>
<evidence type="ECO:0000256" key="9">
    <source>
        <dbReference type="HAMAP-Rule" id="MF_00224"/>
    </source>
</evidence>
<dbReference type="InterPro" id="IPR033888">
    <property type="entry name" value="DHOD_1B"/>
</dbReference>
<comment type="pathway">
    <text evidence="2 9">Pyrimidine metabolism; UMP biosynthesis via de novo pathway.</text>
</comment>
<dbReference type="InterPro" id="IPR012135">
    <property type="entry name" value="Dihydroorotate_DH_1_2"/>
</dbReference>
<accession>A0A429GAS1</accession>
<feature type="binding site" evidence="9">
    <location>
        <begin position="44"/>
        <end position="45"/>
    </location>
    <ligand>
        <name>FMN</name>
        <dbReference type="ChEBI" id="CHEBI:58210"/>
    </ligand>
</feature>
<dbReference type="InterPro" id="IPR013785">
    <property type="entry name" value="Aldolase_TIM"/>
</dbReference>
<organism evidence="11 12">
    <name type="scientific">Candidatus Korarchaeum cryptofilum</name>
    <dbReference type="NCBI Taxonomy" id="498846"/>
    <lineage>
        <taxon>Archaea</taxon>
        <taxon>Thermoproteota</taxon>
        <taxon>Candidatus Korarchaeia</taxon>
        <taxon>Candidatus Korarchaeales</taxon>
        <taxon>Candidatus Korarchaeaceae</taxon>
        <taxon>Candidatus Korarchaeum</taxon>
    </lineage>
</organism>
<dbReference type="PROSITE" id="PS00912">
    <property type="entry name" value="DHODEHASE_2"/>
    <property type="match status" value="1"/>
</dbReference>
<comment type="caution">
    <text evidence="9">Lacks conserved residue(s) required for the propagation of feature annotation.</text>
</comment>
<gene>
    <name evidence="9" type="primary">pyrD</name>
    <name evidence="11" type="ORF">D9Q81_00065</name>
</gene>
<dbReference type="GO" id="GO:0004152">
    <property type="term" value="F:dihydroorotate dehydrogenase activity"/>
    <property type="evidence" value="ECO:0007669"/>
    <property type="project" value="UniProtKB-UniRule"/>
</dbReference>
<dbReference type="HAMAP" id="MF_00224">
    <property type="entry name" value="DHO_dh_type1"/>
    <property type="match status" value="1"/>
</dbReference>
<dbReference type="InterPro" id="IPR001295">
    <property type="entry name" value="Dihydroorotate_DH_CS"/>
</dbReference>
<evidence type="ECO:0000256" key="1">
    <source>
        <dbReference type="ARBA" id="ARBA00004496"/>
    </source>
</evidence>
<feature type="binding site" evidence="9">
    <location>
        <begin position="261"/>
        <end position="262"/>
    </location>
    <ligand>
        <name>FMN</name>
        <dbReference type="ChEBI" id="CHEBI:58210"/>
    </ligand>
</feature>
<reference evidence="11 12" key="1">
    <citation type="submission" date="2018-10" db="EMBL/GenBank/DDBJ databases">
        <title>Co-occurring genomic capacity for anaerobic methane metabolism and dissimilatory sulfite reduction discovered in the Korarchaeota.</title>
        <authorList>
            <person name="Mckay L.J."/>
            <person name="Dlakic M."/>
            <person name="Fields M.W."/>
            <person name="Delmont T.O."/>
            <person name="Eren A.M."/>
            <person name="Jay Z.J."/>
            <person name="Klingelsmith K.B."/>
            <person name="Rusch D.B."/>
            <person name="Inskeep W.P."/>
        </authorList>
    </citation>
    <scope>NUCLEOTIDE SEQUENCE [LARGE SCALE GENOMIC DNA]</scope>
    <source>
        <strain evidence="11 12">WS</strain>
    </source>
</reference>
<dbReference type="EC" id="1.3.-.-" evidence="9"/>
<feature type="domain" description="Dihydroorotate dehydrogenase catalytic" evidence="10">
    <location>
        <begin position="3"/>
        <end position="283"/>
    </location>
</feature>
<dbReference type="Proteomes" id="UP000278149">
    <property type="component" value="Unassembled WGS sequence"/>
</dbReference>
<sequence length="299" mass="31832">MSLETEVAGIKLRNPLILASGILGMTPSLLKRVERAGAGAVTTKTILPRPSRGYENPVVVELPFGMLNAMGLPNPGIDEFEREFREARGSIEIPVIGSAGGNTPEDVAYVAGRLQDCGVDAVELNASCPHVRGHGLEVGSTPELMRELVSEVRRNVKIPIIVKLSPMVPDIASLGRSAFESGADALNAINTVRAMYIDVEAMTPVLSNKFGGLSGPAIRPIAVRCVYELAGICDVIGTGGVETWRDAVEMMLAGAKAVGIGTAIYRRGLEVFEEINRGLESYLLKKGLSLREIIGRARG</sequence>
<feature type="binding site" evidence="9">
    <location>
        <position position="215"/>
    </location>
    <ligand>
        <name>FMN</name>
        <dbReference type="ChEBI" id="CHEBI:58210"/>
    </ligand>
</feature>
<dbReference type="UniPathway" id="UPA00070"/>
<dbReference type="PANTHER" id="PTHR48109:SF1">
    <property type="entry name" value="DIHYDROOROTATE DEHYDROGENASE (FUMARATE)"/>
    <property type="match status" value="1"/>
</dbReference>
<feature type="binding site" evidence="9">
    <location>
        <position position="163"/>
    </location>
    <ligand>
        <name>FMN</name>
        <dbReference type="ChEBI" id="CHEBI:58210"/>
    </ligand>
</feature>
<evidence type="ECO:0000256" key="8">
    <source>
        <dbReference type="ARBA" id="ARBA00023002"/>
    </source>
</evidence>
<dbReference type="InterPro" id="IPR024920">
    <property type="entry name" value="Dihydroorotate_DH_1"/>
</dbReference>
<comment type="subcellular location">
    <subcellularLocation>
        <location evidence="1 9">Cytoplasm</location>
    </subcellularLocation>
</comment>
<dbReference type="NCBIfam" id="NF005574">
    <property type="entry name" value="PRK07259.1"/>
    <property type="match status" value="1"/>
</dbReference>
<keyword evidence="8 9" id="KW-0560">Oxidoreductase</keyword>
<dbReference type="EMBL" id="RCOR01000001">
    <property type="protein sequence ID" value="RSN70911.1"/>
    <property type="molecule type" value="Genomic_DNA"/>
</dbReference>
<dbReference type="CDD" id="cd04740">
    <property type="entry name" value="DHOD_1B_like"/>
    <property type="match status" value="1"/>
</dbReference>
<dbReference type="RefSeq" id="WP_125740279.1">
    <property type="nucleotide sequence ID" value="NZ_RCOR01000001.1"/>
</dbReference>
<feature type="binding site" evidence="9">
    <location>
        <position position="125"/>
    </location>
    <ligand>
        <name>substrate</name>
    </ligand>
</feature>
<dbReference type="AlphaFoldDB" id="A0A429GAS1"/>
<dbReference type="GO" id="GO:0044205">
    <property type="term" value="P:'de novo' UMP biosynthetic process"/>
    <property type="evidence" value="ECO:0007669"/>
    <property type="project" value="UniProtKB-UniRule"/>
</dbReference>
<dbReference type="Pfam" id="PF01180">
    <property type="entry name" value="DHO_dh"/>
    <property type="match status" value="1"/>
</dbReference>
<dbReference type="FunFam" id="3.20.20.70:FF:000339">
    <property type="entry name" value="Dihydroorotate dehydrogenase family protein"/>
    <property type="match status" value="1"/>
</dbReference>
<keyword evidence="4 9" id="KW-0963">Cytoplasm</keyword>
<dbReference type="GO" id="GO:0005737">
    <property type="term" value="C:cytoplasm"/>
    <property type="evidence" value="ECO:0007669"/>
    <property type="project" value="UniProtKB-SubCell"/>
</dbReference>
<dbReference type="InterPro" id="IPR005720">
    <property type="entry name" value="Dihydroorotate_DH_cat"/>
</dbReference>
<comment type="similarity">
    <text evidence="3 9">Belongs to the dihydroorotate dehydrogenase family. Type 1 subfamily.</text>
</comment>